<evidence type="ECO:0000259" key="2">
    <source>
        <dbReference type="SMART" id="SM00065"/>
    </source>
</evidence>
<dbReference type="FunFam" id="3.30.450.40:FF:000008">
    <property type="entry name" value="GAF domain-containing proteins"/>
    <property type="match status" value="1"/>
</dbReference>
<dbReference type="GO" id="GO:0033745">
    <property type="term" value="F:L-methionine-(R)-S-oxide reductase activity"/>
    <property type="evidence" value="ECO:0007669"/>
    <property type="project" value="TreeGrafter"/>
</dbReference>
<dbReference type="PANTHER" id="PTHR21021">
    <property type="entry name" value="GAF/PUTATIVE CYTOSKELETAL PROTEIN"/>
    <property type="match status" value="1"/>
</dbReference>
<dbReference type="InterPro" id="IPR051330">
    <property type="entry name" value="Phosphatase_reg/MetRdx"/>
</dbReference>
<organism evidence="3 4">
    <name type="scientific">Alysiella filiformis DSM 16848</name>
    <dbReference type="NCBI Taxonomy" id="1120981"/>
    <lineage>
        <taxon>Bacteria</taxon>
        <taxon>Pseudomonadati</taxon>
        <taxon>Pseudomonadota</taxon>
        <taxon>Betaproteobacteria</taxon>
        <taxon>Neisseriales</taxon>
        <taxon>Neisseriaceae</taxon>
        <taxon>Alysiella</taxon>
    </lineage>
</organism>
<dbReference type="Proteomes" id="UP000219669">
    <property type="component" value="Unassembled WGS sequence"/>
</dbReference>
<protein>
    <submittedName>
        <fullName evidence="3">GAF domain-containing protein</fullName>
    </submittedName>
</protein>
<dbReference type="Gene3D" id="3.30.450.40">
    <property type="match status" value="1"/>
</dbReference>
<dbReference type="InterPro" id="IPR029016">
    <property type="entry name" value="GAF-like_dom_sf"/>
</dbReference>
<feature type="domain" description="GAF" evidence="2">
    <location>
        <begin position="34"/>
        <end position="171"/>
    </location>
</feature>
<comment type="similarity">
    <text evidence="1">Belongs to the free Met sulfoxide reductase family.</text>
</comment>
<accession>A0A286EFW6</accession>
<evidence type="ECO:0000313" key="4">
    <source>
        <dbReference type="Proteomes" id="UP000219669"/>
    </source>
</evidence>
<proteinExistence type="inferred from homology"/>
<name>A0A286EFW6_9NEIS</name>
<evidence type="ECO:0000313" key="3">
    <source>
        <dbReference type="EMBL" id="SOD69798.1"/>
    </source>
</evidence>
<dbReference type="Pfam" id="PF13185">
    <property type="entry name" value="GAF_2"/>
    <property type="match status" value="1"/>
</dbReference>
<dbReference type="SMART" id="SM00065">
    <property type="entry name" value="GAF"/>
    <property type="match status" value="1"/>
</dbReference>
<sequence length="177" mass="19773">MMHNFHFTPESSKSEKYATLLPQLQMLLRGDADLFVANLANVSAVLKEAFGWFWVGFYLVDKTQENLILNAFQGTLACTRIAKGRGVCGQAWAQNRVMIVPNVNEHPDHIACSSLSQSEIVLPLYNRHGQIIGVLDVDDTELAQFDETDAEYLSQICTMLTRELNVPEMCQPLVAAV</sequence>
<dbReference type="SUPFAM" id="SSF55781">
    <property type="entry name" value="GAF domain-like"/>
    <property type="match status" value="1"/>
</dbReference>
<dbReference type="AlphaFoldDB" id="A0A286EFW6"/>
<keyword evidence="4" id="KW-1185">Reference proteome</keyword>
<dbReference type="EMBL" id="OCNF01000018">
    <property type="protein sequence ID" value="SOD69798.1"/>
    <property type="molecule type" value="Genomic_DNA"/>
</dbReference>
<gene>
    <name evidence="3" type="ORF">SAMN02746062_01843</name>
</gene>
<dbReference type="GO" id="GO:0005829">
    <property type="term" value="C:cytosol"/>
    <property type="evidence" value="ECO:0007669"/>
    <property type="project" value="TreeGrafter"/>
</dbReference>
<dbReference type="InterPro" id="IPR003018">
    <property type="entry name" value="GAF"/>
</dbReference>
<reference evidence="3 4" key="1">
    <citation type="submission" date="2017-09" db="EMBL/GenBank/DDBJ databases">
        <authorList>
            <person name="Ehlers B."/>
            <person name="Leendertz F.H."/>
        </authorList>
    </citation>
    <scope>NUCLEOTIDE SEQUENCE [LARGE SCALE GENOMIC DNA]</scope>
    <source>
        <strain evidence="3 4">DSM 16848</strain>
    </source>
</reference>
<evidence type="ECO:0000256" key="1">
    <source>
        <dbReference type="ARBA" id="ARBA00038454"/>
    </source>
</evidence>
<dbReference type="PANTHER" id="PTHR21021:SF15">
    <property type="entry name" value="FREE METHIONINE-R-SULFOXIDE REDUCTASE"/>
    <property type="match status" value="1"/>
</dbReference>